<dbReference type="EMBL" id="JAACJL010000016">
    <property type="protein sequence ID" value="KAF4619367.1"/>
    <property type="molecule type" value="Genomic_DNA"/>
</dbReference>
<keyword evidence="4" id="KW-1185">Reference proteome</keyword>
<name>A0A8H4QXM5_9AGAR</name>
<reference evidence="3 4" key="1">
    <citation type="submission" date="2019-12" db="EMBL/GenBank/DDBJ databases">
        <authorList>
            <person name="Floudas D."/>
            <person name="Bentzer J."/>
            <person name="Ahren D."/>
            <person name="Johansson T."/>
            <person name="Persson P."/>
            <person name="Tunlid A."/>
        </authorList>
    </citation>
    <scope>NUCLEOTIDE SEQUENCE [LARGE SCALE GENOMIC DNA]</scope>
    <source>
        <strain evidence="3 4">CBS 102.39</strain>
    </source>
</reference>
<accession>A0A8H4QXM5</accession>
<proteinExistence type="predicted"/>
<evidence type="ECO:0000256" key="1">
    <source>
        <dbReference type="SAM" id="MobiDB-lite"/>
    </source>
</evidence>
<feature type="domain" description="Fungal-type protein kinase" evidence="2">
    <location>
        <begin position="161"/>
        <end position="338"/>
    </location>
</feature>
<dbReference type="Pfam" id="PF17667">
    <property type="entry name" value="Pkinase_fungal"/>
    <property type="match status" value="2"/>
</dbReference>
<feature type="domain" description="Fungal-type protein kinase" evidence="2">
    <location>
        <begin position="365"/>
        <end position="419"/>
    </location>
</feature>
<gene>
    <name evidence="3" type="ORF">D9613_004779</name>
</gene>
<comment type="caution">
    <text evidence="3">The sequence shown here is derived from an EMBL/GenBank/DDBJ whole genome shotgun (WGS) entry which is preliminary data.</text>
</comment>
<evidence type="ECO:0000313" key="4">
    <source>
        <dbReference type="Proteomes" id="UP000521872"/>
    </source>
</evidence>
<organism evidence="3 4">
    <name type="scientific">Agrocybe pediades</name>
    <dbReference type="NCBI Taxonomy" id="84607"/>
    <lineage>
        <taxon>Eukaryota</taxon>
        <taxon>Fungi</taxon>
        <taxon>Dikarya</taxon>
        <taxon>Basidiomycota</taxon>
        <taxon>Agaricomycotina</taxon>
        <taxon>Agaricomycetes</taxon>
        <taxon>Agaricomycetidae</taxon>
        <taxon>Agaricales</taxon>
        <taxon>Agaricineae</taxon>
        <taxon>Strophariaceae</taxon>
        <taxon>Agrocybe</taxon>
    </lineage>
</organism>
<dbReference type="Proteomes" id="UP000521872">
    <property type="component" value="Unassembled WGS sequence"/>
</dbReference>
<feature type="region of interest" description="Disordered" evidence="1">
    <location>
        <begin position="325"/>
        <end position="356"/>
    </location>
</feature>
<evidence type="ECO:0000313" key="3">
    <source>
        <dbReference type="EMBL" id="KAF4619367.1"/>
    </source>
</evidence>
<sequence>MSEAMKGRWIGPMPAQQFMDSFFDSTNPTCEKPGGIAKKWKTHFKSLGTYADASEMCSHIRELITESEAIPGFKISQVGTESDAGGYSLGKTTLTLFSEEDIPHTTTPSSPVEFMQLCVTTKLSKQKLKQDRCPEANDHKECCDISFGLEDRRKGCALCRDELVTHAKTLLNYQYRTHVFIIHMADPHASFIRFDRDGAIVSARFNYRGHGDLLLEFLWRFSSATSEARRRDPTVTRATAAEAALAQEKLARWVRKDGQLVYKLVIQDQALGGTTERKKMEVLVCDSVSRPSSVTGRATKGYIGYDRESDKVVFVKESWRSSEPAVQKETDTLRAISSDDGSQPLPRNTRRKNGTHKANLREANDWDQARTVEAIESGPHRDLPTGTWRFMSSSLLAAPAKFHMLQDDIESFFWVTVFISLCFLPNSWTSKVKVVMEAVFDEARWDFDPTVPVGGTGKFGYVKSFYPLGMPFRVQGNQPLTEFIARYRGLVKSLYSLEGDIRNDVLFETTERDMEREVYSALKRRVESIPLCTHAVLEDLFVEILAADGWPISDSAHDYFQEALQKSAEKRKAEAMQDYLDEFGEFPGNRKKRLARQRCKGLAAREAQKGEKNNRLAIILRAGRHCSARITATLKEPSTK</sequence>
<protein>
    <recommendedName>
        <fullName evidence="2">Fungal-type protein kinase domain-containing protein</fullName>
    </recommendedName>
</protein>
<evidence type="ECO:0000259" key="2">
    <source>
        <dbReference type="Pfam" id="PF17667"/>
    </source>
</evidence>
<dbReference type="AlphaFoldDB" id="A0A8H4QXM5"/>
<dbReference type="InterPro" id="IPR040976">
    <property type="entry name" value="Pkinase_fungal"/>
</dbReference>